<protein>
    <recommendedName>
        <fullName evidence="3">Phosphoribosylpyrophosphate synthetase</fullName>
    </recommendedName>
</protein>
<evidence type="ECO:0000313" key="1">
    <source>
        <dbReference type="EMBL" id="SEG30392.1"/>
    </source>
</evidence>
<organism evidence="1 2">
    <name type="scientific">Sphingobacterium lactis</name>
    <dbReference type="NCBI Taxonomy" id="797291"/>
    <lineage>
        <taxon>Bacteria</taxon>
        <taxon>Pseudomonadati</taxon>
        <taxon>Bacteroidota</taxon>
        <taxon>Sphingobacteriia</taxon>
        <taxon>Sphingobacteriales</taxon>
        <taxon>Sphingobacteriaceae</taxon>
        <taxon>Sphingobacterium</taxon>
    </lineage>
</organism>
<evidence type="ECO:0008006" key="3">
    <source>
        <dbReference type="Google" id="ProtNLM"/>
    </source>
</evidence>
<sequence>MDKTFKYATMTEALDNLAKQGYTIDYNVEFDELSADAANYDIDVLYRYEGESDPADESSVYGISNTQTGDKGVFVAGNLSLIEGRKRDIILDLEMKYKDKH</sequence>
<gene>
    <name evidence="1" type="ORF">SAMN05421877_106219</name>
</gene>
<evidence type="ECO:0000313" key="2">
    <source>
        <dbReference type="Proteomes" id="UP000236731"/>
    </source>
</evidence>
<dbReference type="Proteomes" id="UP000236731">
    <property type="component" value="Unassembled WGS sequence"/>
</dbReference>
<dbReference type="EMBL" id="FNUT01000006">
    <property type="protein sequence ID" value="SEG30392.1"/>
    <property type="molecule type" value="Genomic_DNA"/>
</dbReference>
<reference evidence="2" key="1">
    <citation type="submission" date="2016-10" db="EMBL/GenBank/DDBJ databases">
        <authorList>
            <person name="Varghese N."/>
            <person name="Submissions S."/>
        </authorList>
    </citation>
    <scope>NUCLEOTIDE SEQUENCE [LARGE SCALE GENOMIC DNA]</scope>
    <source>
        <strain evidence="2">DSM 22361</strain>
    </source>
</reference>
<name>A0A1H5Z2C2_9SPHI</name>
<dbReference type="RefSeq" id="WP_103906386.1">
    <property type="nucleotide sequence ID" value="NZ_CP049246.1"/>
</dbReference>
<keyword evidence="2" id="KW-1185">Reference proteome</keyword>
<proteinExistence type="predicted"/>
<dbReference type="AlphaFoldDB" id="A0A1H5Z2C2"/>
<dbReference type="OrthoDB" id="8418771at2"/>
<accession>A0A1H5Z2C2</accession>